<name>A0A9W7FJD3_9STRA</name>
<dbReference type="Proteomes" id="UP001165122">
    <property type="component" value="Unassembled WGS sequence"/>
</dbReference>
<dbReference type="EMBL" id="BRXW01000187">
    <property type="protein sequence ID" value="GMI13141.1"/>
    <property type="molecule type" value="Genomic_DNA"/>
</dbReference>
<proteinExistence type="predicted"/>
<feature type="region of interest" description="Disordered" evidence="1">
    <location>
        <begin position="36"/>
        <end position="79"/>
    </location>
</feature>
<dbReference type="OrthoDB" id="10549134at2759"/>
<feature type="transmembrane region" description="Helical" evidence="2">
    <location>
        <begin position="167"/>
        <end position="191"/>
    </location>
</feature>
<evidence type="ECO:0000313" key="4">
    <source>
        <dbReference type="EMBL" id="GMI13141.1"/>
    </source>
</evidence>
<dbReference type="AlphaFoldDB" id="A0A9W7FJD3"/>
<keyword evidence="2" id="KW-0472">Membrane</keyword>
<evidence type="ECO:0000256" key="2">
    <source>
        <dbReference type="SAM" id="Phobius"/>
    </source>
</evidence>
<accession>A0A9W7FJD3</accession>
<feature type="chain" id="PRO_5040827046" evidence="3">
    <location>
        <begin position="22"/>
        <end position="250"/>
    </location>
</feature>
<keyword evidence="5" id="KW-1185">Reference proteome</keyword>
<protein>
    <submittedName>
        <fullName evidence="4">Uncharacterized protein</fullName>
    </submittedName>
</protein>
<evidence type="ECO:0000313" key="5">
    <source>
        <dbReference type="Proteomes" id="UP001165122"/>
    </source>
</evidence>
<keyword evidence="2" id="KW-0812">Transmembrane</keyword>
<reference evidence="5" key="1">
    <citation type="journal article" date="2023" name="Commun. Biol.">
        <title>Genome analysis of Parmales, the sister group of diatoms, reveals the evolutionary specialization of diatoms from phago-mixotrophs to photoautotrophs.</title>
        <authorList>
            <person name="Ban H."/>
            <person name="Sato S."/>
            <person name="Yoshikawa S."/>
            <person name="Yamada K."/>
            <person name="Nakamura Y."/>
            <person name="Ichinomiya M."/>
            <person name="Sato N."/>
            <person name="Blanc-Mathieu R."/>
            <person name="Endo H."/>
            <person name="Kuwata A."/>
            <person name="Ogata H."/>
        </authorList>
    </citation>
    <scope>NUCLEOTIDE SEQUENCE [LARGE SCALE GENOMIC DNA]</scope>
    <source>
        <strain evidence="5">NIES 3700</strain>
    </source>
</reference>
<organism evidence="4 5">
    <name type="scientific">Triparma laevis f. longispina</name>
    <dbReference type="NCBI Taxonomy" id="1714387"/>
    <lineage>
        <taxon>Eukaryota</taxon>
        <taxon>Sar</taxon>
        <taxon>Stramenopiles</taxon>
        <taxon>Ochrophyta</taxon>
        <taxon>Bolidophyceae</taxon>
        <taxon>Parmales</taxon>
        <taxon>Triparmaceae</taxon>
        <taxon>Triparma</taxon>
    </lineage>
</organism>
<feature type="signal peptide" evidence="3">
    <location>
        <begin position="1"/>
        <end position="21"/>
    </location>
</feature>
<sequence>MRGDAIPATVLLLVFLLSISAFQQLPATRLSPSRAFTVLSSSNPPPDEGSPSEEETPPPPMTVNDMLMSKTKPTEREKPQILKTISRTLNTRPRLTDEEREQRLQSSRDLNNIPPIQTLISGLSTTFFGVFLYNNILNGLLQPLNNAWNYNGDLYIISRVSGVGKTIFFGGFSLLTFFTIFVGLGVTVLGVRVSFGVLTGELNAEGSGFKFSDLNKIEGSGFSIAEQFEMMMGKKKKGGDNDDDNNPFGY</sequence>
<feature type="region of interest" description="Disordered" evidence="1">
    <location>
        <begin position="87"/>
        <end position="106"/>
    </location>
</feature>
<keyword evidence="2" id="KW-1133">Transmembrane helix</keyword>
<comment type="caution">
    <text evidence="4">The sequence shown here is derived from an EMBL/GenBank/DDBJ whole genome shotgun (WGS) entry which is preliminary data.</text>
</comment>
<feature type="compositionally biased region" description="Basic and acidic residues" evidence="1">
    <location>
        <begin position="94"/>
        <end position="103"/>
    </location>
</feature>
<gene>
    <name evidence="4" type="ORF">TrLO_g9186</name>
</gene>
<evidence type="ECO:0000256" key="3">
    <source>
        <dbReference type="SAM" id="SignalP"/>
    </source>
</evidence>
<keyword evidence="3" id="KW-0732">Signal</keyword>
<evidence type="ECO:0000256" key="1">
    <source>
        <dbReference type="SAM" id="MobiDB-lite"/>
    </source>
</evidence>